<feature type="compositionally biased region" description="Basic and acidic residues" evidence="1">
    <location>
        <begin position="137"/>
        <end position="151"/>
    </location>
</feature>
<dbReference type="AlphaFoldDB" id="A0A6A6URB3"/>
<feature type="domain" description="Something about silencing protein 4" evidence="2">
    <location>
        <begin position="242"/>
        <end position="336"/>
    </location>
</feature>
<dbReference type="Pfam" id="PF15460">
    <property type="entry name" value="SAS4"/>
    <property type="match status" value="1"/>
</dbReference>
<organism evidence="3 4">
    <name type="scientific">Microthyrium microscopicum</name>
    <dbReference type="NCBI Taxonomy" id="703497"/>
    <lineage>
        <taxon>Eukaryota</taxon>
        <taxon>Fungi</taxon>
        <taxon>Dikarya</taxon>
        <taxon>Ascomycota</taxon>
        <taxon>Pezizomycotina</taxon>
        <taxon>Dothideomycetes</taxon>
        <taxon>Dothideomycetes incertae sedis</taxon>
        <taxon>Microthyriales</taxon>
        <taxon>Microthyriaceae</taxon>
        <taxon>Microthyrium</taxon>
    </lineage>
</organism>
<evidence type="ECO:0000256" key="1">
    <source>
        <dbReference type="SAM" id="MobiDB-lite"/>
    </source>
</evidence>
<dbReference type="Proteomes" id="UP000799302">
    <property type="component" value="Unassembled WGS sequence"/>
</dbReference>
<feature type="compositionally biased region" description="Pro residues" evidence="1">
    <location>
        <begin position="400"/>
        <end position="411"/>
    </location>
</feature>
<dbReference type="OrthoDB" id="1938992at2759"/>
<evidence type="ECO:0000259" key="2">
    <source>
        <dbReference type="Pfam" id="PF15460"/>
    </source>
</evidence>
<keyword evidence="4" id="KW-1185">Reference proteome</keyword>
<feature type="region of interest" description="Disordered" evidence="1">
    <location>
        <begin position="137"/>
        <end position="156"/>
    </location>
</feature>
<dbReference type="PANTHER" id="PTHR38422:SF1">
    <property type="entry name" value="SOMETHING ABOUT SILENCING PROTEIN 4"/>
    <property type="match status" value="1"/>
</dbReference>
<reference evidence="3" key="1">
    <citation type="journal article" date="2020" name="Stud. Mycol.">
        <title>101 Dothideomycetes genomes: a test case for predicting lifestyles and emergence of pathogens.</title>
        <authorList>
            <person name="Haridas S."/>
            <person name="Albert R."/>
            <person name="Binder M."/>
            <person name="Bloem J."/>
            <person name="Labutti K."/>
            <person name="Salamov A."/>
            <person name="Andreopoulos B."/>
            <person name="Baker S."/>
            <person name="Barry K."/>
            <person name="Bills G."/>
            <person name="Bluhm B."/>
            <person name="Cannon C."/>
            <person name="Castanera R."/>
            <person name="Culley D."/>
            <person name="Daum C."/>
            <person name="Ezra D."/>
            <person name="Gonzalez J."/>
            <person name="Henrissat B."/>
            <person name="Kuo A."/>
            <person name="Liang C."/>
            <person name="Lipzen A."/>
            <person name="Lutzoni F."/>
            <person name="Magnuson J."/>
            <person name="Mondo S."/>
            <person name="Nolan M."/>
            <person name="Ohm R."/>
            <person name="Pangilinan J."/>
            <person name="Park H.-J."/>
            <person name="Ramirez L."/>
            <person name="Alfaro M."/>
            <person name="Sun H."/>
            <person name="Tritt A."/>
            <person name="Yoshinaga Y."/>
            <person name="Zwiers L.-H."/>
            <person name="Turgeon B."/>
            <person name="Goodwin S."/>
            <person name="Spatafora J."/>
            <person name="Crous P."/>
            <person name="Grigoriev I."/>
        </authorList>
    </citation>
    <scope>NUCLEOTIDE SEQUENCE</scope>
    <source>
        <strain evidence="3">CBS 115976</strain>
    </source>
</reference>
<dbReference type="EMBL" id="MU004230">
    <property type="protein sequence ID" value="KAF2674300.1"/>
    <property type="molecule type" value="Genomic_DNA"/>
</dbReference>
<dbReference type="GO" id="GO:0004402">
    <property type="term" value="F:histone acetyltransferase activity"/>
    <property type="evidence" value="ECO:0007669"/>
    <property type="project" value="TreeGrafter"/>
</dbReference>
<feature type="region of interest" description="Disordered" evidence="1">
    <location>
        <begin position="339"/>
        <end position="369"/>
    </location>
</feature>
<proteinExistence type="predicted"/>
<evidence type="ECO:0000313" key="4">
    <source>
        <dbReference type="Proteomes" id="UP000799302"/>
    </source>
</evidence>
<dbReference type="InterPro" id="IPR038988">
    <property type="entry name" value="Sas4"/>
</dbReference>
<protein>
    <recommendedName>
        <fullName evidence="2">Something about silencing protein 4 domain-containing protein</fullName>
    </recommendedName>
</protein>
<sequence length="483" mass="53586">MLDLPSRSSGHTTSRMTTSPELATSRQNPLGIASSTVPIALRPSTRANKAAQPSELPETLAGKQKLPLETRKRTRDGRPASQKSVEPDGINGTINPAATVEVIQLKNGTGSNGTVKRRVDAFLGAENLHKSKVRIVGDESPRQKTGEETRSLRSKAGGSRLKSDLAIYFANFEDVIAGTPQPKEYLSLDEAILITDAALPPSQGKAALPRVSTISKPTTTGSFDKVDLFSLAPVPISTLTTDPLNDEIFFPTHRRAERREKQLRNIEKERAQHEKGQLEILLDSLQGPDWLRVMGITGITDGARKDYEPKRDYFIREVRGLLKKFQVWKEAEKRLQLEKAAREEDYEEESSVEPGTYNDSDGDSHDINSSDIDAWAARQLQQEAKIASKSRPRPSRPKAQVPPKPPEPPKPFTSFYAKPHLRAAALSKGRAGRRTVLALGHPLPDMPEVEFGLPDYLLTPEALLANARKRRRRNREKKDDEKT</sequence>
<dbReference type="PANTHER" id="PTHR38422">
    <property type="entry name" value="SOMETHING ABOUT SILENCING PROTEIN 4"/>
    <property type="match status" value="1"/>
</dbReference>
<name>A0A6A6URB3_9PEZI</name>
<gene>
    <name evidence="3" type="ORF">BT63DRAFT_7119</name>
</gene>
<evidence type="ECO:0000313" key="3">
    <source>
        <dbReference type="EMBL" id="KAF2674300.1"/>
    </source>
</evidence>
<accession>A0A6A6URB3</accession>
<dbReference type="InterPro" id="IPR029184">
    <property type="entry name" value="Sas4_dom"/>
</dbReference>
<dbReference type="GO" id="GO:0033255">
    <property type="term" value="C:SAS acetyltransferase complex"/>
    <property type="evidence" value="ECO:0007669"/>
    <property type="project" value="InterPro"/>
</dbReference>
<feature type="region of interest" description="Disordered" evidence="1">
    <location>
        <begin position="1"/>
        <end position="93"/>
    </location>
</feature>
<feature type="compositionally biased region" description="Polar residues" evidence="1">
    <location>
        <begin position="1"/>
        <end position="37"/>
    </location>
</feature>
<feature type="region of interest" description="Disordered" evidence="1">
    <location>
        <begin position="382"/>
        <end position="417"/>
    </location>
</feature>